<dbReference type="InterPro" id="IPR029068">
    <property type="entry name" value="Glyas_Bleomycin-R_OHBP_Dase"/>
</dbReference>
<evidence type="ECO:0008006" key="3">
    <source>
        <dbReference type="Google" id="ProtNLM"/>
    </source>
</evidence>
<protein>
    <recommendedName>
        <fullName evidence="3">VOC domain-containing protein</fullName>
    </recommendedName>
</protein>
<reference evidence="1 2" key="1">
    <citation type="submission" date="2019-03" db="EMBL/GenBank/DDBJ databases">
        <authorList>
            <person name="Dong K."/>
        </authorList>
    </citation>
    <scope>NUCLEOTIDE SEQUENCE [LARGE SCALE GENOMIC DNA]</scope>
    <source>
        <strain evidence="2">dk512</strain>
    </source>
</reference>
<sequence length="224" mass="23932">MRIDDVRMGTADVTQAAAFYRDVLDLPVAVAGPRATVTVGRSTVTLDERLPIEESNHLAFTIPSNRFADAKAWLQPRVELMSWGGGESELRLGEPWNSESLYFLGPDRVILELITRAHLDNPSEEPFSGAQLLCVSEVGLGAPDVGQAFASARRTFGVETFAGESRHFTTAGDQDGLLIFVTTGRPWFPTADMGARSGGVHVTISGVSPGAVTSEAGWSVTAPT</sequence>
<dbReference type="RefSeq" id="WP_135062984.1">
    <property type="nucleotide sequence ID" value="NZ_CP038266.1"/>
</dbReference>
<evidence type="ECO:0000313" key="2">
    <source>
        <dbReference type="Proteomes" id="UP000295748"/>
    </source>
</evidence>
<keyword evidence="2" id="KW-1185">Reference proteome</keyword>
<dbReference type="SUPFAM" id="SSF54593">
    <property type="entry name" value="Glyoxalase/Bleomycin resistance protein/Dihydroxybiphenyl dioxygenase"/>
    <property type="match status" value="1"/>
</dbReference>
<organism evidence="1 2">
    <name type="scientific">Microbacterium wangchenii</name>
    <dbReference type="NCBI Taxonomy" id="2541726"/>
    <lineage>
        <taxon>Bacteria</taxon>
        <taxon>Bacillati</taxon>
        <taxon>Actinomycetota</taxon>
        <taxon>Actinomycetes</taxon>
        <taxon>Micrococcales</taxon>
        <taxon>Microbacteriaceae</taxon>
        <taxon>Microbacterium</taxon>
    </lineage>
</organism>
<name>A0ABX5SQR8_9MICO</name>
<dbReference type="Proteomes" id="UP000295748">
    <property type="component" value="Chromosome"/>
</dbReference>
<dbReference type="EMBL" id="CP038266">
    <property type="protein sequence ID" value="QBR87531.1"/>
    <property type="molecule type" value="Genomic_DNA"/>
</dbReference>
<evidence type="ECO:0000313" key="1">
    <source>
        <dbReference type="EMBL" id="QBR87531.1"/>
    </source>
</evidence>
<dbReference type="Gene3D" id="3.10.180.10">
    <property type="entry name" value="2,3-Dihydroxybiphenyl 1,2-Dioxygenase, domain 1"/>
    <property type="match status" value="1"/>
</dbReference>
<gene>
    <name evidence="1" type="ORF">E4K62_01765</name>
</gene>
<accession>A0ABX5SQR8</accession>
<dbReference type="CDD" id="cd06587">
    <property type="entry name" value="VOC"/>
    <property type="match status" value="1"/>
</dbReference>
<proteinExistence type="predicted"/>